<evidence type="ECO:0000256" key="2">
    <source>
        <dbReference type="ARBA" id="ARBA00022490"/>
    </source>
</evidence>
<proteinExistence type="inferred from homology"/>
<dbReference type="EC" id="3.1.1.85" evidence="5"/>
<comment type="subcellular location">
    <subcellularLocation>
        <location evidence="5">Cytoplasm</location>
    </subcellularLocation>
</comment>
<accession>A0AAN2BZT8</accession>
<dbReference type="InterPro" id="IPR029058">
    <property type="entry name" value="AB_hydrolase_fold"/>
</dbReference>
<comment type="pathway">
    <text evidence="5">Cofactor biosynthesis; biotin biosynthesis.</text>
</comment>
<feature type="active site" evidence="5">
    <location>
        <position position="234"/>
    </location>
</feature>
<evidence type="ECO:0000313" key="8">
    <source>
        <dbReference type="Proteomes" id="UP001320326"/>
    </source>
</evidence>
<dbReference type="GO" id="GO:0090499">
    <property type="term" value="F:pimelyl-[acyl-carrier protein] methyl ester esterase activity"/>
    <property type="evidence" value="ECO:0007669"/>
    <property type="project" value="UniProtKB-EC"/>
</dbReference>
<reference evidence="7 8" key="1">
    <citation type="journal article" date="2022" name="Int. J. Syst. Evol. Microbiol.">
        <title>&lt;i&gt;Sideroxyarcus emersonii&lt;/i&gt; gen. nov. sp. nov., a neutrophilic, microaerobic iron- and thiosulfate-oxidizing bacterium isolated from iron-rich wetland sediment.</title>
        <authorList>
            <person name="Kato S."/>
            <person name="Itoh T."/>
            <person name="Iino T."/>
            <person name="Ohkuma M."/>
        </authorList>
    </citation>
    <scope>NUCLEOTIDE SEQUENCE [LARGE SCALE GENOMIC DNA]</scope>
    <source>
        <strain evidence="7 8">MIZ01</strain>
    </source>
</reference>
<gene>
    <name evidence="5" type="primary">bioH</name>
    <name evidence="7" type="ORF">MIZ01_2359</name>
</gene>
<dbReference type="InterPro" id="IPR010076">
    <property type="entry name" value="BioH"/>
</dbReference>
<name>A0AAN2BZT8_9PROT</name>
<dbReference type="Pfam" id="PF00561">
    <property type="entry name" value="Abhydrolase_1"/>
    <property type="match status" value="1"/>
</dbReference>
<evidence type="ECO:0000256" key="1">
    <source>
        <dbReference type="ARBA" id="ARBA00022487"/>
    </source>
</evidence>
<feature type="binding site" evidence="5">
    <location>
        <begin position="142"/>
        <end position="146"/>
    </location>
    <ligand>
        <name>substrate</name>
    </ligand>
</feature>
<dbReference type="InterPro" id="IPR050228">
    <property type="entry name" value="Carboxylesterase_BioH"/>
</dbReference>
<comment type="function">
    <text evidence="5">The physiological role of BioH is to remove the methyl group introduced by BioC when the pimeloyl moiety is complete. It allows to synthesize pimeloyl-ACP via the fatty acid synthetic pathway through the hydrolysis of the ester bonds of pimeloyl-ACP esters.</text>
</comment>
<dbReference type="RefSeq" id="WP_237247072.1">
    <property type="nucleotide sequence ID" value="NZ_AP023423.1"/>
</dbReference>
<comment type="catalytic activity">
    <reaction evidence="5">
        <text>6-carboxyhexanoyl-[ACP] methyl ester + H2O = 6-carboxyhexanoyl-[ACP] + methanol + H(+)</text>
        <dbReference type="Rhea" id="RHEA:42700"/>
        <dbReference type="Rhea" id="RHEA-COMP:9955"/>
        <dbReference type="Rhea" id="RHEA-COMP:10186"/>
        <dbReference type="ChEBI" id="CHEBI:15377"/>
        <dbReference type="ChEBI" id="CHEBI:15378"/>
        <dbReference type="ChEBI" id="CHEBI:17790"/>
        <dbReference type="ChEBI" id="CHEBI:78846"/>
        <dbReference type="ChEBI" id="CHEBI:82735"/>
        <dbReference type="EC" id="3.1.1.85"/>
    </reaction>
</comment>
<dbReference type="GO" id="GO:0009102">
    <property type="term" value="P:biotin biosynthetic process"/>
    <property type="evidence" value="ECO:0007669"/>
    <property type="project" value="UniProtKB-UniRule"/>
</dbReference>
<dbReference type="GO" id="GO:0005737">
    <property type="term" value="C:cytoplasm"/>
    <property type="evidence" value="ECO:0007669"/>
    <property type="project" value="UniProtKB-SubCell"/>
</dbReference>
<keyword evidence="4 5" id="KW-0378">Hydrolase</keyword>
<feature type="active site" evidence="5">
    <location>
        <position position="206"/>
    </location>
</feature>
<feature type="binding site" evidence="5">
    <location>
        <position position="20"/>
    </location>
    <ligand>
        <name>substrate</name>
    </ligand>
</feature>
<keyword evidence="3 5" id="KW-0093">Biotin biosynthesis</keyword>
<evidence type="ECO:0000256" key="3">
    <source>
        <dbReference type="ARBA" id="ARBA00022756"/>
    </source>
</evidence>
<dbReference type="Gene3D" id="3.40.50.1820">
    <property type="entry name" value="alpha/beta hydrolase"/>
    <property type="match status" value="1"/>
</dbReference>
<feature type="binding site" evidence="5">
    <location>
        <begin position="80"/>
        <end position="81"/>
    </location>
    <ligand>
        <name>substrate</name>
    </ligand>
</feature>
<dbReference type="EMBL" id="AP023423">
    <property type="protein sequence ID" value="BCK88554.1"/>
    <property type="molecule type" value="Genomic_DNA"/>
</dbReference>
<comment type="similarity">
    <text evidence="5">Belongs to the AB hydrolase superfamily. Carboxylesterase BioH family.</text>
</comment>
<sequence length="255" mass="27933">MSLHVEVTGQGEPLVMLHGWGMHGGVWSDAVARLAQAFEVHNVDLPGHGESGLPGAFTLEAVTGQLAAHFDQPFMLLGWSLGGIIAQHWAAREPRLIRRMVLVASTPCFTGREDWQCGMPQQTLEQFAAELGNNHAATLRRFLALQVRGSEGERELLGLLRERLFSRGEPHLDALRGGLQILRDADLREVLPRIAQPTLVLAGGRDKLTPPQASHHLAQQMPCARVVEIEGAAHAPFLSHPEIFVEQVCGFLNIN</sequence>
<feature type="domain" description="AB hydrolase-1" evidence="6">
    <location>
        <begin position="13"/>
        <end position="241"/>
    </location>
</feature>
<dbReference type="SUPFAM" id="SSF53474">
    <property type="entry name" value="alpha/beta-Hydrolases"/>
    <property type="match status" value="1"/>
</dbReference>
<dbReference type="NCBIfam" id="TIGR01738">
    <property type="entry name" value="bioH"/>
    <property type="match status" value="1"/>
</dbReference>
<dbReference type="AlphaFoldDB" id="A0AAN2BZT8"/>
<evidence type="ECO:0000259" key="6">
    <source>
        <dbReference type="Pfam" id="PF00561"/>
    </source>
</evidence>
<evidence type="ECO:0000313" key="7">
    <source>
        <dbReference type="EMBL" id="BCK88554.1"/>
    </source>
</evidence>
<dbReference type="HAMAP" id="MF_01260">
    <property type="entry name" value="Carboxylester"/>
    <property type="match status" value="1"/>
</dbReference>
<comment type="subunit">
    <text evidence="5">Monomer.</text>
</comment>
<feature type="active site" description="Nucleophile" evidence="5">
    <location>
        <position position="80"/>
    </location>
</feature>
<dbReference type="InterPro" id="IPR000073">
    <property type="entry name" value="AB_hydrolase_1"/>
</dbReference>
<keyword evidence="8" id="KW-1185">Reference proteome</keyword>
<feature type="binding site" evidence="5">
    <location>
        <position position="234"/>
    </location>
    <ligand>
        <name>substrate</name>
    </ligand>
</feature>
<protein>
    <recommendedName>
        <fullName evidence="5">Pimeloyl-[acyl-carrier protein] methyl ester esterase</fullName>
        <ecNumber evidence="5">3.1.1.85</ecNumber>
    </recommendedName>
    <alternativeName>
        <fullName evidence="5">Biotin synthesis protein BioH</fullName>
    </alternativeName>
    <alternativeName>
        <fullName evidence="5">Carboxylesterase BioH</fullName>
    </alternativeName>
</protein>
<keyword evidence="1 5" id="KW-0719">Serine esterase</keyword>
<dbReference type="KEGG" id="seme:MIZ01_2359"/>
<dbReference type="PANTHER" id="PTHR43194">
    <property type="entry name" value="HYDROLASE ALPHA/BETA FOLD FAMILY"/>
    <property type="match status" value="1"/>
</dbReference>
<dbReference type="PANTHER" id="PTHR43194:SF5">
    <property type="entry name" value="PIMELOYL-[ACYL-CARRIER PROTEIN] METHYL ESTER ESTERASE"/>
    <property type="match status" value="1"/>
</dbReference>
<keyword evidence="2 5" id="KW-0963">Cytoplasm</keyword>
<dbReference type="Proteomes" id="UP001320326">
    <property type="component" value="Chromosome"/>
</dbReference>
<evidence type="ECO:0000256" key="4">
    <source>
        <dbReference type="ARBA" id="ARBA00022801"/>
    </source>
</evidence>
<organism evidence="7 8">
    <name type="scientific">Sideroxyarcus emersonii</name>
    <dbReference type="NCBI Taxonomy" id="2764705"/>
    <lineage>
        <taxon>Bacteria</taxon>
        <taxon>Pseudomonadati</taxon>
        <taxon>Pseudomonadota</taxon>
        <taxon>Betaproteobacteria</taxon>
        <taxon>Nitrosomonadales</taxon>
        <taxon>Gallionellaceae</taxon>
        <taxon>Sideroxyarcus</taxon>
    </lineage>
</organism>
<evidence type="ECO:0000256" key="5">
    <source>
        <dbReference type="HAMAP-Rule" id="MF_01260"/>
    </source>
</evidence>